<evidence type="ECO:0000313" key="2">
    <source>
        <dbReference type="Proteomes" id="UP000466586"/>
    </source>
</evidence>
<keyword evidence="2" id="KW-1185">Reference proteome</keyword>
<evidence type="ECO:0008006" key="3">
    <source>
        <dbReference type="Google" id="ProtNLM"/>
    </source>
</evidence>
<dbReference type="AlphaFoldDB" id="A0A7K1Y933"/>
<comment type="caution">
    <text evidence="1">The sequence shown here is derived from an EMBL/GenBank/DDBJ whole genome shotgun (WGS) entry which is preliminary data.</text>
</comment>
<name>A0A7K1Y933_9SPHI</name>
<protein>
    <recommendedName>
        <fullName evidence="3">Lipocalin-like domain-containing protein</fullName>
    </recommendedName>
</protein>
<proteinExistence type="predicted"/>
<accession>A0A7K1Y933</accession>
<reference evidence="1 2" key="1">
    <citation type="submission" date="2019-11" db="EMBL/GenBank/DDBJ databases">
        <title>Pedobacter sp. HMF7647 Genome sequencing and assembly.</title>
        <authorList>
            <person name="Kang H."/>
            <person name="Kim H."/>
            <person name="Joh K."/>
        </authorList>
    </citation>
    <scope>NUCLEOTIDE SEQUENCE [LARGE SCALE GENOMIC DNA]</scope>
    <source>
        <strain evidence="1 2">HMF7647</strain>
    </source>
</reference>
<dbReference type="RefSeq" id="WP_160844255.1">
    <property type="nucleotide sequence ID" value="NZ_WVHT01000003.1"/>
</dbReference>
<sequence length="154" mass="17277">MKFKITFLILTAAILGCEKNEQKEFVEEINGNYYIASITLSKSDLTTDSITLTNVGEFVFDGCPIQKNKSKGFCPGYYIFNGEPKVKFGYNQADELTPYGLRIQPNNTIVITGLNLLSVYNFERSSANQIKLSTNQLVTNKQARIAVKMILSKK</sequence>
<dbReference type="Proteomes" id="UP000466586">
    <property type="component" value="Unassembled WGS sequence"/>
</dbReference>
<evidence type="ECO:0000313" key="1">
    <source>
        <dbReference type="EMBL" id="MXV51087.1"/>
    </source>
</evidence>
<dbReference type="EMBL" id="WVHT01000003">
    <property type="protein sequence ID" value="MXV51087.1"/>
    <property type="molecule type" value="Genomic_DNA"/>
</dbReference>
<gene>
    <name evidence="1" type="ORF">GS399_08905</name>
</gene>
<dbReference type="PROSITE" id="PS51257">
    <property type="entry name" value="PROKAR_LIPOPROTEIN"/>
    <property type="match status" value="1"/>
</dbReference>
<organism evidence="1 2">
    <name type="scientific">Hufsiella arboris</name>
    <dbReference type="NCBI Taxonomy" id="2695275"/>
    <lineage>
        <taxon>Bacteria</taxon>
        <taxon>Pseudomonadati</taxon>
        <taxon>Bacteroidota</taxon>
        <taxon>Sphingobacteriia</taxon>
        <taxon>Sphingobacteriales</taxon>
        <taxon>Sphingobacteriaceae</taxon>
        <taxon>Hufsiella</taxon>
    </lineage>
</organism>